<evidence type="ECO:0000313" key="1">
    <source>
        <dbReference type="EMBL" id="AXQ63256.1"/>
    </source>
</evidence>
<dbReference type="GeneID" id="60322111"/>
<dbReference type="Proteomes" id="UP000264365">
    <property type="component" value="Segment"/>
</dbReference>
<dbReference type="EMBL" id="MH651171">
    <property type="protein sequence ID" value="AXQ63256.1"/>
    <property type="molecule type" value="Genomic_DNA"/>
</dbReference>
<sequence>MIVFYTTANGDKASIHIDREVSEDRACYLARHRLTRAGEVGFSIYAVRPAPLV</sequence>
<dbReference type="KEGG" id="vg:60322111"/>
<accession>A0A385DUW6</accession>
<gene>
    <name evidence="1" type="primary">82</name>
    <name evidence="1" type="ORF">SEA_COLLARD_82</name>
</gene>
<dbReference type="RefSeq" id="YP_009950700.1">
    <property type="nucleotide sequence ID" value="NC_051593.1"/>
</dbReference>
<keyword evidence="2" id="KW-1185">Reference proteome</keyword>
<evidence type="ECO:0000313" key="2">
    <source>
        <dbReference type="Proteomes" id="UP000264365"/>
    </source>
</evidence>
<protein>
    <submittedName>
        <fullName evidence="1">Uncharacterized protein</fullName>
    </submittedName>
</protein>
<organism evidence="1 2">
    <name type="scientific">Mycobacterium phage Collard</name>
    <dbReference type="NCBI Taxonomy" id="2301704"/>
    <lineage>
        <taxon>Viruses</taxon>
        <taxon>Duplodnaviria</taxon>
        <taxon>Heunggongvirae</taxon>
        <taxon>Uroviricota</taxon>
        <taxon>Caudoviricetes</taxon>
        <taxon>Weiservirinae</taxon>
        <taxon>Kratiovirus</taxon>
        <taxon>Kratiovirus collard</taxon>
    </lineage>
</organism>
<name>A0A385DUW6_9CAUD</name>
<reference evidence="1 2" key="1">
    <citation type="submission" date="2018-07" db="EMBL/GenBank/DDBJ databases">
        <authorList>
            <person name="Butch N.M."/>
            <person name="Gantz K.M."/>
            <person name="Lawall C.L."/>
            <person name="Nguyen T.P."/>
            <person name="Will N.J."/>
            <person name="Reilly J.C."/>
            <person name="Williams K.C."/>
            <person name="Merlino C.O."/>
            <person name="McCann M.P."/>
            <person name="Lee-Soety J.Y."/>
            <person name="Garlena R.A."/>
            <person name="Russell D.A."/>
            <person name="Pope W.H."/>
            <person name="Jacobs-Se D."/>
            <person name="Hatfull G.F."/>
        </authorList>
    </citation>
    <scope>NUCLEOTIDE SEQUENCE [LARGE SCALE GENOMIC DNA]</scope>
</reference>
<proteinExistence type="predicted"/>